<dbReference type="AlphaFoldDB" id="A0A9D4H7B6"/>
<sequence>MSEVASKVQPELSFAGVKPQTKQAVKKSRPDSDASNPSMEEFQVIQTQLQAITDTITSLRDDL</sequence>
<accession>A0A9D4H7B6</accession>
<dbReference type="EMBL" id="JAIWYP010000005">
    <property type="protein sequence ID" value="KAH3828311.1"/>
    <property type="molecule type" value="Genomic_DNA"/>
</dbReference>
<comment type="caution">
    <text evidence="2">The sequence shown here is derived from an EMBL/GenBank/DDBJ whole genome shotgun (WGS) entry which is preliminary data.</text>
</comment>
<reference evidence="2" key="1">
    <citation type="journal article" date="2019" name="bioRxiv">
        <title>The Genome of the Zebra Mussel, Dreissena polymorpha: A Resource for Invasive Species Research.</title>
        <authorList>
            <person name="McCartney M.A."/>
            <person name="Auch B."/>
            <person name="Kono T."/>
            <person name="Mallez S."/>
            <person name="Zhang Y."/>
            <person name="Obille A."/>
            <person name="Becker A."/>
            <person name="Abrahante J.E."/>
            <person name="Garbe J."/>
            <person name="Badalamenti J.P."/>
            <person name="Herman A."/>
            <person name="Mangelson H."/>
            <person name="Liachko I."/>
            <person name="Sullivan S."/>
            <person name="Sone E.D."/>
            <person name="Koren S."/>
            <person name="Silverstein K.A.T."/>
            <person name="Beckman K.B."/>
            <person name="Gohl D.M."/>
        </authorList>
    </citation>
    <scope>NUCLEOTIDE SEQUENCE</scope>
    <source>
        <strain evidence="2">Duluth1</strain>
        <tissue evidence="2">Whole animal</tissue>
    </source>
</reference>
<proteinExistence type="predicted"/>
<protein>
    <submittedName>
        <fullName evidence="2">Uncharacterized protein</fullName>
    </submittedName>
</protein>
<name>A0A9D4H7B6_DREPO</name>
<dbReference type="Proteomes" id="UP000828390">
    <property type="component" value="Unassembled WGS sequence"/>
</dbReference>
<evidence type="ECO:0000256" key="1">
    <source>
        <dbReference type="SAM" id="MobiDB-lite"/>
    </source>
</evidence>
<gene>
    <name evidence="2" type="ORF">DPMN_130265</name>
</gene>
<feature type="region of interest" description="Disordered" evidence="1">
    <location>
        <begin position="1"/>
        <end position="39"/>
    </location>
</feature>
<evidence type="ECO:0000313" key="3">
    <source>
        <dbReference type="Proteomes" id="UP000828390"/>
    </source>
</evidence>
<organism evidence="2 3">
    <name type="scientific">Dreissena polymorpha</name>
    <name type="common">Zebra mussel</name>
    <name type="synonym">Mytilus polymorpha</name>
    <dbReference type="NCBI Taxonomy" id="45954"/>
    <lineage>
        <taxon>Eukaryota</taxon>
        <taxon>Metazoa</taxon>
        <taxon>Spiralia</taxon>
        <taxon>Lophotrochozoa</taxon>
        <taxon>Mollusca</taxon>
        <taxon>Bivalvia</taxon>
        <taxon>Autobranchia</taxon>
        <taxon>Heteroconchia</taxon>
        <taxon>Euheterodonta</taxon>
        <taxon>Imparidentia</taxon>
        <taxon>Neoheterodontei</taxon>
        <taxon>Myida</taxon>
        <taxon>Dreissenoidea</taxon>
        <taxon>Dreissenidae</taxon>
        <taxon>Dreissena</taxon>
    </lineage>
</organism>
<reference evidence="2" key="2">
    <citation type="submission" date="2020-11" db="EMBL/GenBank/DDBJ databases">
        <authorList>
            <person name="McCartney M.A."/>
            <person name="Auch B."/>
            <person name="Kono T."/>
            <person name="Mallez S."/>
            <person name="Becker A."/>
            <person name="Gohl D.M."/>
            <person name="Silverstein K.A.T."/>
            <person name="Koren S."/>
            <person name="Bechman K.B."/>
            <person name="Herman A."/>
            <person name="Abrahante J.E."/>
            <person name="Garbe J."/>
        </authorList>
    </citation>
    <scope>NUCLEOTIDE SEQUENCE</scope>
    <source>
        <strain evidence="2">Duluth1</strain>
        <tissue evidence="2">Whole animal</tissue>
    </source>
</reference>
<evidence type="ECO:0000313" key="2">
    <source>
        <dbReference type="EMBL" id="KAH3828311.1"/>
    </source>
</evidence>
<keyword evidence="3" id="KW-1185">Reference proteome</keyword>